<dbReference type="EMBL" id="VSSQ01124986">
    <property type="protein sequence ID" value="MPN55565.1"/>
    <property type="molecule type" value="Genomic_DNA"/>
</dbReference>
<evidence type="ECO:0000256" key="1">
    <source>
        <dbReference type="SAM" id="MobiDB-lite"/>
    </source>
</evidence>
<proteinExistence type="predicted"/>
<gene>
    <name evidence="2" type="ORF">SDC9_203249</name>
</gene>
<protein>
    <submittedName>
        <fullName evidence="2">Uncharacterized protein</fullName>
    </submittedName>
</protein>
<evidence type="ECO:0000313" key="2">
    <source>
        <dbReference type="EMBL" id="MPN55565.1"/>
    </source>
</evidence>
<feature type="compositionally biased region" description="Polar residues" evidence="1">
    <location>
        <begin position="1"/>
        <end position="20"/>
    </location>
</feature>
<organism evidence="2">
    <name type="scientific">bioreactor metagenome</name>
    <dbReference type="NCBI Taxonomy" id="1076179"/>
    <lineage>
        <taxon>unclassified sequences</taxon>
        <taxon>metagenomes</taxon>
        <taxon>ecological metagenomes</taxon>
    </lineage>
</organism>
<name>A0A645IVX1_9ZZZZ</name>
<dbReference type="AlphaFoldDB" id="A0A645IVX1"/>
<accession>A0A645IVX1</accession>
<comment type="caution">
    <text evidence="2">The sequence shown here is derived from an EMBL/GenBank/DDBJ whole genome shotgun (WGS) entry which is preliminary data.</text>
</comment>
<feature type="region of interest" description="Disordered" evidence="1">
    <location>
        <begin position="1"/>
        <end position="70"/>
    </location>
</feature>
<reference evidence="2" key="1">
    <citation type="submission" date="2019-08" db="EMBL/GenBank/DDBJ databases">
        <authorList>
            <person name="Kucharzyk K."/>
            <person name="Murdoch R.W."/>
            <person name="Higgins S."/>
            <person name="Loffler F."/>
        </authorList>
    </citation>
    <scope>NUCLEOTIDE SEQUENCE</scope>
</reference>
<feature type="compositionally biased region" description="Acidic residues" evidence="1">
    <location>
        <begin position="35"/>
        <end position="49"/>
    </location>
</feature>
<sequence>MNGQEVTVTRQVKGMNSTCDIHTAPEVEIFPPVDDNPDDQEPGTDDDEGNSGYLPPPEGDVTAPYNNTGA</sequence>